<evidence type="ECO:0000313" key="8">
    <source>
        <dbReference type="Proteomes" id="UP000567179"/>
    </source>
</evidence>
<keyword evidence="8" id="KW-1185">Reference proteome</keyword>
<comment type="caution">
    <text evidence="7">The sequence shown here is derived from an EMBL/GenBank/DDBJ whole genome shotgun (WGS) entry which is preliminary data.</text>
</comment>
<evidence type="ECO:0000256" key="3">
    <source>
        <dbReference type="ARBA" id="ARBA00022771"/>
    </source>
</evidence>
<dbReference type="PANTHER" id="PTHR46481:SF10">
    <property type="entry name" value="ZINC FINGER BED DOMAIN-CONTAINING PROTEIN 39"/>
    <property type="match status" value="1"/>
</dbReference>
<feature type="domain" description="HAT C-terminal dimerisation" evidence="6">
    <location>
        <begin position="115"/>
        <end position="189"/>
    </location>
</feature>
<dbReference type="OrthoDB" id="3262464at2759"/>
<evidence type="ECO:0000256" key="1">
    <source>
        <dbReference type="ARBA" id="ARBA00004123"/>
    </source>
</evidence>
<evidence type="ECO:0000256" key="2">
    <source>
        <dbReference type="ARBA" id="ARBA00022723"/>
    </source>
</evidence>
<name>A0A8H5B0N2_9AGAR</name>
<sequence length="259" mass="29084">MALVIAVDPTVNGSRGVEYLKPVINPKIKLAWLKDHWETSAYDTARSSVIEAALAQADVFSRIKSLSQTLRKSSSLSAIPDATDNNNTIENVTLQSVEELARQADEAGEKHVEDELEAYEAAGLIAEHEPLDLLRFWQEHMTVFPLFYRIALDVLPVQASAVPFERVFSSSKETDTNRRANLSPEKFEEFQILKFGFRGERLSFTDDLVCTYIERSILDVSPDTVKDMYARGEVAQLDKFISDSWGVRLQAETSVTPPI</sequence>
<dbReference type="InterPro" id="IPR008906">
    <property type="entry name" value="HATC_C_dom"/>
</dbReference>
<dbReference type="SUPFAM" id="SSF53098">
    <property type="entry name" value="Ribonuclease H-like"/>
    <property type="match status" value="1"/>
</dbReference>
<proteinExistence type="predicted"/>
<keyword evidence="2" id="KW-0479">Metal-binding</keyword>
<comment type="subcellular location">
    <subcellularLocation>
        <location evidence="1">Nucleus</location>
    </subcellularLocation>
</comment>
<gene>
    <name evidence="7" type="ORF">D9619_011745</name>
</gene>
<dbReference type="InterPro" id="IPR052035">
    <property type="entry name" value="ZnF_BED_domain_contain"/>
</dbReference>
<dbReference type="Pfam" id="PF05699">
    <property type="entry name" value="Dimer_Tnp_hAT"/>
    <property type="match status" value="1"/>
</dbReference>
<dbReference type="GO" id="GO:0008270">
    <property type="term" value="F:zinc ion binding"/>
    <property type="evidence" value="ECO:0007669"/>
    <property type="project" value="UniProtKB-KW"/>
</dbReference>
<dbReference type="AlphaFoldDB" id="A0A8H5B0N2"/>
<evidence type="ECO:0000313" key="7">
    <source>
        <dbReference type="EMBL" id="KAF5314462.1"/>
    </source>
</evidence>
<evidence type="ECO:0000256" key="5">
    <source>
        <dbReference type="ARBA" id="ARBA00023242"/>
    </source>
</evidence>
<dbReference type="PANTHER" id="PTHR46481">
    <property type="entry name" value="ZINC FINGER BED DOMAIN-CONTAINING PROTEIN 4"/>
    <property type="match status" value="1"/>
</dbReference>
<protein>
    <recommendedName>
        <fullName evidence="6">HAT C-terminal dimerisation domain-containing protein</fullName>
    </recommendedName>
</protein>
<dbReference type="EMBL" id="JAACJJ010000044">
    <property type="protein sequence ID" value="KAF5314462.1"/>
    <property type="molecule type" value="Genomic_DNA"/>
</dbReference>
<keyword evidence="5" id="KW-0539">Nucleus</keyword>
<reference evidence="7 8" key="1">
    <citation type="journal article" date="2020" name="ISME J.">
        <title>Uncovering the hidden diversity of litter-decomposition mechanisms in mushroom-forming fungi.</title>
        <authorList>
            <person name="Floudas D."/>
            <person name="Bentzer J."/>
            <person name="Ahren D."/>
            <person name="Johansson T."/>
            <person name="Persson P."/>
            <person name="Tunlid A."/>
        </authorList>
    </citation>
    <scope>NUCLEOTIDE SEQUENCE [LARGE SCALE GENOMIC DNA]</scope>
    <source>
        <strain evidence="7 8">CBS 101986</strain>
    </source>
</reference>
<dbReference type="GO" id="GO:0005634">
    <property type="term" value="C:nucleus"/>
    <property type="evidence" value="ECO:0007669"/>
    <property type="project" value="UniProtKB-SubCell"/>
</dbReference>
<evidence type="ECO:0000259" key="6">
    <source>
        <dbReference type="Pfam" id="PF05699"/>
    </source>
</evidence>
<dbReference type="GO" id="GO:0046983">
    <property type="term" value="F:protein dimerization activity"/>
    <property type="evidence" value="ECO:0007669"/>
    <property type="project" value="InterPro"/>
</dbReference>
<keyword evidence="4" id="KW-0862">Zinc</keyword>
<evidence type="ECO:0000256" key="4">
    <source>
        <dbReference type="ARBA" id="ARBA00022833"/>
    </source>
</evidence>
<dbReference type="InterPro" id="IPR012337">
    <property type="entry name" value="RNaseH-like_sf"/>
</dbReference>
<keyword evidence="3" id="KW-0863">Zinc-finger</keyword>
<organism evidence="7 8">
    <name type="scientific">Psilocybe cf. subviscida</name>
    <dbReference type="NCBI Taxonomy" id="2480587"/>
    <lineage>
        <taxon>Eukaryota</taxon>
        <taxon>Fungi</taxon>
        <taxon>Dikarya</taxon>
        <taxon>Basidiomycota</taxon>
        <taxon>Agaricomycotina</taxon>
        <taxon>Agaricomycetes</taxon>
        <taxon>Agaricomycetidae</taxon>
        <taxon>Agaricales</taxon>
        <taxon>Agaricineae</taxon>
        <taxon>Strophariaceae</taxon>
        <taxon>Psilocybe</taxon>
    </lineage>
</organism>
<accession>A0A8H5B0N2</accession>
<dbReference type="Proteomes" id="UP000567179">
    <property type="component" value="Unassembled WGS sequence"/>
</dbReference>